<reference evidence="1" key="2">
    <citation type="journal article" date="2008" name="Genome Biol.">
        <title>Improved genome assembly and evidence-based global gene model set for the chordate Ciona intestinalis: new insight into intron and operon populations.</title>
        <authorList>
            <person name="Satou Y."/>
            <person name="Mineta K."/>
            <person name="Ogasawara M."/>
            <person name="Sasakura Y."/>
            <person name="Shoguchi E."/>
            <person name="Ueno K."/>
            <person name="Yamada L."/>
            <person name="Matsumoto J."/>
            <person name="Wasserscheid J."/>
            <person name="Dewar K."/>
            <person name="Wiley G.B."/>
            <person name="Macmil S.L."/>
            <person name="Roe B.A."/>
            <person name="Zeller R.W."/>
            <person name="Hastings K.E."/>
            <person name="Lemaire P."/>
            <person name="Lindquist E."/>
            <person name="Endo T."/>
            <person name="Hotta K."/>
            <person name="Inaba K."/>
        </authorList>
    </citation>
    <scope>NUCLEOTIDE SEQUENCE [LARGE SCALE GENOMIC DNA]</scope>
    <source>
        <strain evidence="1">wild type</strain>
    </source>
</reference>
<reference evidence="1" key="4">
    <citation type="submission" date="2025-09" db="UniProtKB">
        <authorList>
            <consortium name="Ensembl"/>
        </authorList>
    </citation>
    <scope>IDENTIFICATION</scope>
</reference>
<accession>H2XUF6</accession>
<reference evidence="2" key="1">
    <citation type="journal article" date="2002" name="Science">
        <title>The draft genome of Ciona intestinalis: insights into chordate and vertebrate origins.</title>
        <authorList>
            <person name="Dehal P."/>
            <person name="Satou Y."/>
            <person name="Campbell R.K."/>
            <person name="Chapman J."/>
            <person name="Degnan B."/>
            <person name="De Tomaso A."/>
            <person name="Davidson B."/>
            <person name="Di Gregorio A."/>
            <person name="Gelpke M."/>
            <person name="Goodstein D.M."/>
            <person name="Harafuji N."/>
            <person name="Hastings K.E."/>
            <person name="Ho I."/>
            <person name="Hotta K."/>
            <person name="Huang W."/>
            <person name="Kawashima T."/>
            <person name="Lemaire P."/>
            <person name="Martinez D."/>
            <person name="Meinertzhagen I.A."/>
            <person name="Necula S."/>
            <person name="Nonaka M."/>
            <person name="Putnam N."/>
            <person name="Rash S."/>
            <person name="Saiga H."/>
            <person name="Satake M."/>
            <person name="Terry A."/>
            <person name="Yamada L."/>
            <person name="Wang H.G."/>
            <person name="Awazu S."/>
            <person name="Azumi K."/>
            <person name="Boore J."/>
            <person name="Branno M."/>
            <person name="Chin-Bow S."/>
            <person name="DeSantis R."/>
            <person name="Doyle S."/>
            <person name="Francino P."/>
            <person name="Keys D.N."/>
            <person name="Haga S."/>
            <person name="Hayashi H."/>
            <person name="Hino K."/>
            <person name="Imai K.S."/>
            <person name="Inaba K."/>
            <person name="Kano S."/>
            <person name="Kobayashi K."/>
            <person name="Kobayashi M."/>
            <person name="Lee B.I."/>
            <person name="Makabe K.W."/>
            <person name="Manohar C."/>
            <person name="Matassi G."/>
            <person name="Medina M."/>
            <person name="Mochizuki Y."/>
            <person name="Mount S."/>
            <person name="Morishita T."/>
            <person name="Miura S."/>
            <person name="Nakayama A."/>
            <person name="Nishizaka S."/>
            <person name="Nomoto H."/>
            <person name="Ohta F."/>
            <person name="Oishi K."/>
            <person name="Rigoutsos I."/>
            <person name="Sano M."/>
            <person name="Sasaki A."/>
            <person name="Sasakura Y."/>
            <person name="Shoguchi E."/>
            <person name="Shin-i T."/>
            <person name="Spagnuolo A."/>
            <person name="Stainier D."/>
            <person name="Suzuki M.M."/>
            <person name="Tassy O."/>
            <person name="Takatori N."/>
            <person name="Tokuoka M."/>
            <person name="Yagi K."/>
            <person name="Yoshizaki F."/>
            <person name="Wada S."/>
            <person name="Zhang C."/>
            <person name="Hyatt P.D."/>
            <person name="Larimer F."/>
            <person name="Detter C."/>
            <person name="Doggett N."/>
            <person name="Glavina T."/>
            <person name="Hawkins T."/>
            <person name="Richardson P."/>
            <person name="Lucas S."/>
            <person name="Kohara Y."/>
            <person name="Levine M."/>
            <person name="Satoh N."/>
            <person name="Rokhsar D.S."/>
        </authorList>
    </citation>
    <scope>NUCLEOTIDE SEQUENCE [LARGE SCALE GENOMIC DNA]</scope>
</reference>
<dbReference type="HOGENOM" id="CLU_3049617_0_0_1"/>
<sequence length="54" mass="6305">MHRFQSSNKSYVPRIAIGKKQLHHFKPNISLSSSRRALYQCFFFCNGSLQGKFL</sequence>
<reference evidence="1" key="3">
    <citation type="submission" date="2025-08" db="UniProtKB">
        <authorList>
            <consortium name="Ensembl"/>
        </authorList>
    </citation>
    <scope>IDENTIFICATION</scope>
</reference>
<dbReference type="AlphaFoldDB" id="H2XUF6"/>
<dbReference type="Ensembl" id="ENSCINT00000034580.1">
    <property type="protein sequence ID" value="ENSCINP00000033290.1"/>
    <property type="gene ID" value="ENSCING00000025056.1"/>
</dbReference>
<dbReference type="InParanoid" id="H2XUF6"/>
<name>H2XUF6_CIOIN</name>
<evidence type="ECO:0000313" key="1">
    <source>
        <dbReference type="Ensembl" id="ENSCINP00000033290.1"/>
    </source>
</evidence>
<protein>
    <submittedName>
        <fullName evidence="1">Uncharacterized protein</fullName>
    </submittedName>
</protein>
<organism evidence="1 2">
    <name type="scientific">Ciona intestinalis</name>
    <name type="common">Transparent sea squirt</name>
    <name type="synonym">Ascidia intestinalis</name>
    <dbReference type="NCBI Taxonomy" id="7719"/>
    <lineage>
        <taxon>Eukaryota</taxon>
        <taxon>Metazoa</taxon>
        <taxon>Chordata</taxon>
        <taxon>Tunicata</taxon>
        <taxon>Ascidiacea</taxon>
        <taxon>Phlebobranchia</taxon>
        <taxon>Cionidae</taxon>
        <taxon>Ciona</taxon>
    </lineage>
</organism>
<evidence type="ECO:0000313" key="2">
    <source>
        <dbReference type="Proteomes" id="UP000008144"/>
    </source>
</evidence>
<dbReference type="EMBL" id="EAAA01001928">
    <property type="status" value="NOT_ANNOTATED_CDS"/>
    <property type="molecule type" value="Genomic_DNA"/>
</dbReference>
<keyword evidence="2" id="KW-1185">Reference proteome</keyword>
<dbReference type="Proteomes" id="UP000008144">
    <property type="component" value="Chromosome 4"/>
</dbReference>
<proteinExistence type="predicted"/>